<dbReference type="InterPro" id="IPR036388">
    <property type="entry name" value="WH-like_DNA-bd_sf"/>
</dbReference>
<evidence type="ECO:0000313" key="1">
    <source>
        <dbReference type="EMBL" id="MCX2744177.1"/>
    </source>
</evidence>
<dbReference type="InterPro" id="IPR036390">
    <property type="entry name" value="WH_DNA-bd_sf"/>
</dbReference>
<comment type="caution">
    <text evidence="1">The sequence shown here is derived from an EMBL/GenBank/DDBJ whole genome shotgun (WGS) entry which is preliminary data.</text>
</comment>
<protein>
    <submittedName>
        <fullName evidence="1">Transcriptional repressor</fullName>
    </submittedName>
</protein>
<dbReference type="InterPro" id="IPR002481">
    <property type="entry name" value="FUR"/>
</dbReference>
<dbReference type="Pfam" id="PF01475">
    <property type="entry name" value="FUR"/>
    <property type="match status" value="1"/>
</dbReference>
<name>A0ABT3RRI2_9BACT</name>
<evidence type="ECO:0000313" key="2">
    <source>
        <dbReference type="Proteomes" id="UP001209885"/>
    </source>
</evidence>
<gene>
    <name evidence="1" type="ORF">OO013_09890</name>
</gene>
<dbReference type="Proteomes" id="UP001209885">
    <property type="component" value="Unassembled WGS sequence"/>
</dbReference>
<keyword evidence="2" id="KW-1185">Reference proteome</keyword>
<dbReference type="RefSeq" id="WP_266056643.1">
    <property type="nucleotide sequence ID" value="NZ_JAPFQN010000005.1"/>
</dbReference>
<dbReference type="PANTHER" id="PTHR33202">
    <property type="entry name" value="ZINC UPTAKE REGULATION PROTEIN"/>
    <property type="match status" value="1"/>
</dbReference>
<dbReference type="PANTHER" id="PTHR33202:SF22">
    <property type="entry name" value="HYDROGEN PEROXIDE SENSITIVE REPRESSOR"/>
    <property type="match status" value="1"/>
</dbReference>
<proteinExistence type="predicted"/>
<accession>A0ABT3RRI2</accession>
<dbReference type="EMBL" id="JAPFQN010000005">
    <property type="protein sequence ID" value="MCX2744177.1"/>
    <property type="molecule type" value="Genomic_DNA"/>
</dbReference>
<organism evidence="1 2">
    <name type="scientific">Mangrovivirga halotolerans</name>
    <dbReference type="NCBI Taxonomy" id="2993936"/>
    <lineage>
        <taxon>Bacteria</taxon>
        <taxon>Pseudomonadati</taxon>
        <taxon>Bacteroidota</taxon>
        <taxon>Cytophagia</taxon>
        <taxon>Cytophagales</taxon>
        <taxon>Mangrovivirgaceae</taxon>
        <taxon>Mangrovivirga</taxon>
    </lineage>
</organism>
<dbReference type="SUPFAM" id="SSF46785">
    <property type="entry name" value="Winged helix' DNA-binding domain"/>
    <property type="match status" value="1"/>
</dbReference>
<sequence>MFENRLKKRNIRPTAMRLIVLKELYESEVAMSLSELELKLENSDKATLYRTLKKFEENQLIHSIDDGSGSIKYALCDEGCTCDSKDQHVHFHCEKCLSTYCITNIGIPQLTLPKGFISNSANLVFKGICLSCS</sequence>
<reference evidence="1 2" key="1">
    <citation type="submission" date="2022-11" db="EMBL/GenBank/DDBJ databases">
        <title>The characterization of three novel Bacteroidetes species and genomic analysis of their roles in tidal elemental geochemical cycles.</title>
        <authorList>
            <person name="Ma K."/>
        </authorList>
    </citation>
    <scope>NUCLEOTIDE SEQUENCE [LARGE SCALE GENOMIC DNA]</scope>
    <source>
        <strain evidence="1 2">M17</strain>
    </source>
</reference>
<dbReference type="Gene3D" id="1.10.10.10">
    <property type="entry name" value="Winged helix-like DNA-binding domain superfamily/Winged helix DNA-binding domain"/>
    <property type="match status" value="1"/>
</dbReference>